<accession>A0A815XZM0</accession>
<dbReference type="OrthoDB" id="10530677at2759"/>
<comment type="caution">
    <text evidence="1">The sequence shown here is derived from an EMBL/GenBank/DDBJ whole genome shotgun (WGS) entry which is preliminary data.</text>
</comment>
<dbReference type="AlphaFoldDB" id="A0A815XZM0"/>
<sequence>MDTLTQRPARTTAGKTSKYADFSVVSFPQLKKHSIVKASLINFDPLSTFGVQA</sequence>
<organism evidence="1 2">
    <name type="scientific">Adineta ricciae</name>
    <name type="common">Rotifer</name>
    <dbReference type="NCBI Taxonomy" id="249248"/>
    <lineage>
        <taxon>Eukaryota</taxon>
        <taxon>Metazoa</taxon>
        <taxon>Spiralia</taxon>
        <taxon>Gnathifera</taxon>
        <taxon>Rotifera</taxon>
        <taxon>Eurotatoria</taxon>
        <taxon>Bdelloidea</taxon>
        <taxon>Adinetida</taxon>
        <taxon>Adinetidae</taxon>
        <taxon>Adineta</taxon>
    </lineage>
</organism>
<gene>
    <name evidence="1" type="ORF">EDS130_LOCUS46725</name>
</gene>
<evidence type="ECO:0000313" key="2">
    <source>
        <dbReference type="Proteomes" id="UP000663852"/>
    </source>
</evidence>
<protein>
    <submittedName>
        <fullName evidence="1">Uncharacterized protein</fullName>
    </submittedName>
</protein>
<evidence type="ECO:0000313" key="1">
    <source>
        <dbReference type="EMBL" id="CAF1563842.1"/>
    </source>
</evidence>
<proteinExistence type="predicted"/>
<feature type="non-terminal residue" evidence="1">
    <location>
        <position position="53"/>
    </location>
</feature>
<dbReference type="EMBL" id="CAJNOJ010003331">
    <property type="protein sequence ID" value="CAF1563842.1"/>
    <property type="molecule type" value="Genomic_DNA"/>
</dbReference>
<reference evidence="1" key="1">
    <citation type="submission" date="2021-02" db="EMBL/GenBank/DDBJ databases">
        <authorList>
            <person name="Nowell W R."/>
        </authorList>
    </citation>
    <scope>NUCLEOTIDE SEQUENCE</scope>
</reference>
<dbReference type="Proteomes" id="UP000663852">
    <property type="component" value="Unassembled WGS sequence"/>
</dbReference>
<name>A0A815XZM0_ADIRI</name>